<evidence type="ECO:0000313" key="2">
    <source>
        <dbReference type="Proteomes" id="UP000276588"/>
    </source>
</evidence>
<proteinExistence type="predicted"/>
<comment type="caution">
    <text evidence="1">The sequence shown here is derived from an EMBL/GenBank/DDBJ whole genome shotgun (WGS) entry which is preliminary data.</text>
</comment>
<dbReference type="Proteomes" id="UP000276588">
    <property type="component" value="Unassembled WGS sequence"/>
</dbReference>
<dbReference type="AlphaFoldDB" id="A0A3A6PSE5"/>
<protein>
    <submittedName>
        <fullName evidence="1">Uncharacterized protein</fullName>
    </submittedName>
</protein>
<evidence type="ECO:0000313" key="1">
    <source>
        <dbReference type="EMBL" id="RJX42420.1"/>
    </source>
</evidence>
<dbReference type="EMBL" id="QKNY01000018">
    <property type="protein sequence ID" value="RJX42420.1"/>
    <property type="molecule type" value="Genomic_DNA"/>
</dbReference>
<gene>
    <name evidence="1" type="ORF">DM826_12345</name>
</gene>
<keyword evidence="2" id="KW-1185">Reference proteome</keyword>
<organism evidence="1 2">
    <name type="scientific">Halonotius aquaticus</name>
    <dbReference type="NCBI Taxonomy" id="2216978"/>
    <lineage>
        <taxon>Archaea</taxon>
        <taxon>Methanobacteriati</taxon>
        <taxon>Methanobacteriota</taxon>
        <taxon>Stenosarchaea group</taxon>
        <taxon>Halobacteria</taxon>
        <taxon>Halobacteriales</taxon>
        <taxon>Haloferacaceae</taxon>
        <taxon>Halonotius</taxon>
    </lineage>
</organism>
<accession>A0A3A6PSE5</accession>
<reference evidence="1 2" key="1">
    <citation type="submission" date="2018-06" db="EMBL/GenBank/DDBJ databases">
        <title>Halonotius sp. F13-13 a new haloarchaeeon isolated from a solar saltern from Isla Cristina, Huelva, Spain.</title>
        <authorList>
            <person name="Duran-Viseras A."/>
            <person name="Sanchez-Porro C."/>
            <person name="Ventosa A."/>
        </authorList>
    </citation>
    <scope>NUCLEOTIDE SEQUENCE [LARGE SCALE GENOMIC DNA]</scope>
    <source>
        <strain evidence="1 2">F13-13</strain>
    </source>
</reference>
<name>A0A3A6PSE5_9EURY</name>
<sequence>MAVRNNRSGSQGATTLPDVVPFDLSHLTRQSWELGKATVRDEHASTLGRWTHQKEQWQLSIFEVTSETVIICVRTPVGRERFYGAIRSELNSALEKLEANPSWQQVQ</sequence>